<comment type="caution">
    <text evidence="9">The sequence shown here is derived from an EMBL/GenBank/DDBJ whole genome shotgun (WGS) entry which is preliminary data.</text>
</comment>
<reference evidence="9 10" key="1">
    <citation type="submission" date="2021-01" db="EMBL/GenBank/DDBJ databases">
        <title>Genomic Encyclopedia of Type Strains, Phase IV (KMG-IV): sequencing the most valuable type-strain genomes for metagenomic binning, comparative biology and taxonomic classification.</title>
        <authorList>
            <person name="Goeker M."/>
        </authorList>
    </citation>
    <scope>NUCLEOTIDE SEQUENCE [LARGE SCALE GENOMIC DNA]</scope>
    <source>
        <strain evidence="9 10">DSM 23711</strain>
    </source>
</reference>
<accession>A0ABS2N538</accession>
<sequence>MHFHRYEKIWLGFGIFSLVLFLSIVGVSAFGFNHHPTGGLDTIDPEKVEETPPFDQPGVKRLDENTYEVAIIAEAFGYSPNNIEVPVGKEIIFRVTSKDVTHSFSIINTNVNMMVVPGQISEKSYTFKKTGDFLILCNEYCGTGHHYMQAEIKVVE</sequence>
<keyword evidence="7" id="KW-0812">Transmembrane</keyword>
<dbReference type="Gene3D" id="2.60.40.420">
    <property type="entry name" value="Cupredoxins - blue copper proteins"/>
    <property type="match status" value="1"/>
</dbReference>
<dbReference type="PROSITE" id="PS00078">
    <property type="entry name" value="COX2"/>
    <property type="match status" value="1"/>
</dbReference>
<dbReference type="InterPro" id="IPR051403">
    <property type="entry name" value="NosZ/Cyto_c_oxidase_sub2"/>
</dbReference>
<dbReference type="EMBL" id="JAFBDR010000029">
    <property type="protein sequence ID" value="MBM7573251.1"/>
    <property type="molecule type" value="Genomic_DNA"/>
</dbReference>
<keyword evidence="3" id="KW-0186">Copper</keyword>
<evidence type="ECO:0000313" key="9">
    <source>
        <dbReference type="EMBL" id="MBM7573251.1"/>
    </source>
</evidence>
<comment type="subcellular location">
    <subcellularLocation>
        <location evidence="1">Cell envelope</location>
    </subcellularLocation>
</comment>
<keyword evidence="7" id="KW-1133">Transmembrane helix</keyword>
<feature type="domain" description="Cytochrome oxidase subunit II copper A binding" evidence="8">
    <location>
        <begin position="64"/>
        <end position="156"/>
    </location>
</feature>
<dbReference type="PANTHER" id="PTHR42838:SF2">
    <property type="entry name" value="NITROUS-OXIDE REDUCTASE"/>
    <property type="match status" value="1"/>
</dbReference>
<organism evidence="9 10">
    <name type="scientific">Aquibacillus albus</name>
    <dbReference type="NCBI Taxonomy" id="1168171"/>
    <lineage>
        <taxon>Bacteria</taxon>
        <taxon>Bacillati</taxon>
        <taxon>Bacillota</taxon>
        <taxon>Bacilli</taxon>
        <taxon>Bacillales</taxon>
        <taxon>Bacillaceae</taxon>
        <taxon>Aquibacillus</taxon>
    </lineage>
</organism>
<dbReference type="PANTHER" id="PTHR42838">
    <property type="entry name" value="CYTOCHROME C OXIDASE SUBUNIT II"/>
    <property type="match status" value="1"/>
</dbReference>
<comment type="catalytic activity">
    <reaction evidence="6">
        <text>4 Fe(II)-[cytochrome c] + O2 + 8 H(+)(in) = 4 Fe(III)-[cytochrome c] + 2 H2O + 4 H(+)(out)</text>
        <dbReference type="Rhea" id="RHEA:11436"/>
        <dbReference type="Rhea" id="RHEA-COMP:10350"/>
        <dbReference type="Rhea" id="RHEA-COMP:14399"/>
        <dbReference type="ChEBI" id="CHEBI:15377"/>
        <dbReference type="ChEBI" id="CHEBI:15378"/>
        <dbReference type="ChEBI" id="CHEBI:15379"/>
        <dbReference type="ChEBI" id="CHEBI:29033"/>
        <dbReference type="ChEBI" id="CHEBI:29034"/>
        <dbReference type="EC" id="7.1.1.9"/>
    </reaction>
</comment>
<keyword evidence="10" id="KW-1185">Reference proteome</keyword>
<dbReference type="InterPro" id="IPR001505">
    <property type="entry name" value="Copper_CuA"/>
</dbReference>
<evidence type="ECO:0000256" key="7">
    <source>
        <dbReference type="SAM" id="Phobius"/>
    </source>
</evidence>
<dbReference type="PROSITE" id="PS50857">
    <property type="entry name" value="COX2_CUA"/>
    <property type="match status" value="1"/>
</dbReference>
<dbReference type="InterPro" id="IPR002429">
    <property type="entry name" value="CcO_II-like_C"/>
</dbReference>
<comment type="function">
    <text evidence="4">Subunits I and II form the functional core of the enzyme complex. Electrons originating in cytochrome c are transferred via heme a and Cu(A) to the binuclear center formed by heme a3 and Cu(B).</text>
</comment>
<evidence type="ECO:0000256" key="5">
    <source>
        <dbReference type="ARBA" id="ARBA00031399"/>
    </source>
</evidence>
<evidence type="ECO:0000256" key="6">
    <source>
        <dbReference type="ARBA" id="ARBA00047816"/>
    </source>
</evidence>
<evidence type="ECO:0000256" key="1">
    <source>
        <dbReference type="ARBA" id="ARBA00004196"/>
    </source>
</evidence>
<dbReference type="InterPro" id="IPR008972">
    <property type="entry name" value="Cupredoxin"/>
</dbReference>
<dbReference type="SUPFAM" id="SSF49503">
    <property type="entry name" value="Cupredoxins"/>
    <property type="match status" value="1"/>
</dbReference>
<evidence type="ECO:0000313" key="10">
    <source>
        <dbReference type="Proteomes" id="UP001296943"/>
    </source>
</evidence>
<keyword evidence="2" id="KW-0479">Metal-binding</keyword>
<evidence type="ECO:0000256" key="4">
    <source>
        <dbReference type="ARBA" id="ARBA00024688"/>
    </source>
</evidence>
<evidence type="ECO:0000256" key="3">
    <source>
        <dbReference type="ARBA" id="ARBA00023008"/>
    </source>
</evidence>
<evidence type="ECO:0000259" key="8">
    <source>
        <dbReference type="PROSITE" id="PS50857"/>
    </source>
</evidence>
<gene>
    <name evidence="9" type="ORF">JOC48_003803</name>
</gene>
<dbReference type="Proteomes" id="UP001296943">
    <property type="component" value="Unassembled WGS sequence"/>
</dbReference>
<feature type="transmembrane region" description="Helical" evidence="7">
    <location>
        <begin position="9"/>
        <end position="32"/>
    </location>
</feature>
<dbReference type="RefSeq" id="WP_204501912.1">
    <property type="nucleotide sequence ID" value="NZ_JAFBDR010000029.1"/>
</dbReference>
<proteinExistence type="predicted"/>
<dbReference type="CDD" id="cd13913">
    <property type="entry name" value="ba3_CcO_II_C"/>
    <property type="match status" value="1"/>
</dbReference>
<protein>
    <recommendedName>
        <fullName evidence="5">Cytochrome aa3 subunit 2</fullName>
    </recommendedName>
</protein>
<dbReference type="InterPro" id="IPR034214">
    <property type="entry name" value="Ba3_CcO_II_C"/>
</dbReference>
<keyword evidence="7" id="KW-0472">Membrane</keyword>
<evidence type="ECO:0000256" key="2">
    <source>
        <dbReference type="ARBA" id="ARBA00022723"/>
    </source>
</evidence>
<dbReference type="Pfam" id="PF00116">
    <property type="entry name" value="COX2"/>
    <property type="match status" value="1"/>
</dbReference>
<name>A0ABS2N538_9BACI</name>